<name>A6WEG5_KINRD</name>
<dbReference type="GO" id="GO:0004674">
    <property type="term" value="F:protein serine/threonine kinase activity"/>
    <property type="evidence" value="ECO:0007669"/>
    <property type="project" value="UniProtKB-KW"/>
</dbReference>
<keyword evidence="1 3" id="KW-0418">Kinase</keyword>
<dbReference type="KEGG" id="kra:Krad_3741"/>
<evidence type="ECO:0000313" key="4">
    <source>
        <dbReference type="Proteomes" id="UP000001116"/>
    </source>
</evidence>
<dbReference type="STRING" id="266940.Krad_3741"/>
<dbReference type="PANTHER" id="PTHR35526">
    <property type="entry name" value="ANTI-SIGMA-F FACTOR RSBW-RELATED"/>
    <property type="match status" value="1"/>
</dbReference>
<dbReference type="HOGENOM" id="CLU_090336_4_4_11"/>
<dbReference type="InterPro" id="IPR036890">
    <property type="entry name" value="HATPase_C_sf"/>
</dbReference>
<keyword evidence="1 3" id="KW-0723">Serine/threonine-protein kinase</keyword>
<sequence>MARLELDAHLSSVGTARHWAAGEFLRTGRGGDAAALGVLELLVTETVANAVHHGRGPLRLDLTRDGATGRVRVSVHDGEPRPPVLRTVGPRATGGRGIALVDRLAAAWGTDLEGPAGKTVWFDVAPGPVLAAA</sequence>
<dbReference type="InterPro" id="IPR003594">
    <property type="entry name" value="HATPase_dom"/>
</dbReference>
<dbReference type="RefSeq" id="WP_012086517.1">
    <property type="nucleotide sequence ID" value="NC_009664.2"/>
</dbReference>
<dbReference type="Gene3D" id="3.30.565.10">
    <property type="entry name" value="Histidine kinase-like ATPase, C-terminal domain"/>
    <property type="match status" value="1"/>
</dbReference>
<dbReference type="PANTHER" id="PTHR35526:SF3">
    <property type="entry name" value="ANTI-SIGMA-F FACTOR RSBW"/>
    <property type="match status" value="1"/>
</dbReference>
<keyword evidence="1 3" id="KW-0808">Transferase</keyword>
<dbReference type="Proteomes" id="UP000001116">
    <property type="component" value="Chromosome"/>
</dbReference>
<keyword evidence="4" id="KW-1185">Reference proteome</keyword>
<dbReference type="SUPFAM" id="SSF55874">
    <property type="entry name" value="ATPase domain of HSP90 chaperone/DNA topoisomerase II/histidine kinase"/>
    <property type="match status" value="1"/>
</dbReference>
<proteinExistence type="predicted"/>
<gene>
    <name evidence="3" type="ordered locus">Krad_3741</name>
</gene>
<dbReference type="CDD" id="cd16936">
    <property type="entry name" value="HATPase_RsbW-like"/>
    <property type="match status" value="1"/>
</dbReference>
<dbReference type="Pfam" id="PF13581">
    <property type="entry name" value="HATPase_c_2"/>
    <property type="match status" value="1"/>
</dbReference>
<reference evidence="4" key="1">
    <citation type="journal article" date="2008" name="PLoS ONE">
        <title>Survival in nuclear waste, extreme resistance, and potential applications gleaned from the genome sequence of Kineococcus radiotolerans SRS30216.</title>
        <authorList>
            <person name="Bagwell C.E."/>
            <person name="Bhat S."/>
            <person name="Hawkins G.M."/>
            <person name="Smith B.W."/>
            <person name="Biswas T."/>
            <person name="Hoover T.R."/>
            <person name="Saunders E."/>
            <person name="Han C.S."/>
            <person name="Tsodikov O.V."/>
            <person name="Shimkets L.J."/>
        </authorList>
    </citation>
    <scope>NUCLEOTIDE SEQUENCE [LARGE SCALE GENOMIC DNA]</scope>
    <source>
        <strain evidence="4">ATCC BAA-149 / DSM 14245 / SRS30216</strain>
    </source>
</reference>
<dbReference type="InterPro" id="IPR050267">
    <property type="entry name" value="Anti-sigma-factor_SerPK"/>
</dbReference>
<evidence type="ECO:0000259" key="2">
    <source>
        <dbReference type="Pfam" id="PF13581"/>
    </source>
</evidence>
<dbReference type="AlphaFoldDB" id="A6WEG5"/>
<organism evidence="3 4">
    <name type="scientific">Kineococcus radiotolerans (strain ATCC BAA-149 / DSM 14245 / SRS30216)</name>
    <dbReference type="NCBI Taxonomy" id="266940"/>
    <lineage>
        <taxon>Bacteria</taxon>
        <taxon>Bacillati</taxon>
        <taxon>Actinomycetota</taxon>
        <taxon>Actinomycetes</taxon>
        <taxon>Kineosporiales</taxon>
        <taxon>Kineosporiaceae</taxon>
        <taxon>Kineococcus</taxon>
    </lineage>
</organism>
<evidence type="ECO:0000256" key="1">
    <source>
        <dbReference type="ARBA" id="ARBA00022527"/>
    </source>
</evidence>
<dbReference type="OrthoDB" id="4828148at2"/>
<protein>
    <submittedName>
        <fullName evidence="3">Anti-sigma regulatory factor, serine/threonine protein kinase</fullName>
    </submittedName>
</protein>
<accession>A6WEG5</accession>
<dbReference type="eggNOG" id="COG2172">
    <property type="taxonomic scope" value="Bacteria"/>
</dbReference>
<evidence type="ECO:0000313" key="3">
    <source>
        <dbReference type="EMBL" id="ABS05204.1"/>
    </source>
</evidence>
<dbReference type="EMBL" id="CP000750">
    <property type="protein sequence ID" value="ABS05204.1"/>
    <property type="molecule type" value="Genomic_DNA"/>
</dbReference>
<feature type="domain" description="Histidine kinase/HSP90-like ATPase" evidence="2">
    <location>
        <begin position="8"/>
        <end position="122"/>
    </location>
</feature>